<dbReference type="RefSeq" id="WP_111419244.1">
    <property type="nucleotide sequence ID" value="NZ_NPEX01000065.1"/>
</dbReference>
<accession>A0A327L0I3</accession>
<dbReference type="EMBL" id="NPEX01000065">
    <property type="protein sequence ID" value="RAI43907.1"/>
    <property type="molecule type" value="Genomic_DNA"/>
</dbReference>
<name>A0A327L0I3_9BRAD</name>
<protein>
    <submittedName>
        <fullName evidence="1">Uncharacterized protein</fullName>
    </submittedName>
</protein>
<proteinExistence type="predicted"/>
<reference evidence="1 2" key="1">
    <citation type="submission" date="2017-07" db="EMBL/GenBank/DDBJ databases">
        <title>Draft Genome Sequences of Select Purple Nonsulfur Bacteria.</title>
        <authorList>
            <person name="Lasarre B."/>
            <person name="Mckinlay J.B."/>
        </authorList>
    </citation>
    <scope>NUCLEOTIDE SEQUENCE [LARGE SCALE GENOMIC DNA]</scope>
    <source>
        <strain evidence="1 2">DSM 5909</strain>
    </source>
</reference>
<dbReference type="Proteomes" id="UP000249130">
    <property type="component" value="Unassembled WGS sequence"/>
</dbReference>
<comment type="caution">
    <text evidence="1">The sequence shown here is derived from an EMBL/GenBank/DDBJ whole genome shotgun (WGS) entry which is preliminary data.</text>
</comment>
<gene>
    <name evidence="1" type="ORF">CH341_11835</name>
</gene>
<evidence type="ECO:0000313" key="1">
    <source>
        <dbReference type="EMBL" id="RAI43907.1"/>
    </source>
</evidence>
<keyword evidence="2" id="KW-1185">Reference proteome</keyword>
<organism evidence="1 2">
    <name type="scientific">Rhodoplanes roseus</name>
    <dbReference type="NCBI Taxonomy" id="29409"/>
    <lineage>
        <taxon>Bacteria</taxon>
        <taxon>Pseudomonadati</taxon>
        <taxon>Pseudomonadota</taxon>
        <taxon>Alphaproteobacteria</taxon>
        <taxon>Hyphomicrobiales</taxon>
        <taxon>Nitrobacteraceae</taxon>
        <taxon>Rhodoplanes</taxon>
    </lineage>
</organism>
<evidence type="ECO:0000313" key="2">
    <source>
        <dbReference type="Proteomes" id="UP000249130"/>
    </source>
</evidence>
<sequence length="63" mass="6695">MNSATVIDLSAYRARRRAAATAAAAPGTVPVPGFVGFVLVPTPVMMMWTPVWFPRAHASTGHE</sequence>
<dbReference type="AlphaFoldDB" id="A0A327L0I3"/>